<evidence type="ECO:0000259" key="5">
    <source>
        <dbReference type="Pfam" id="PF00195"/>
    </source>
</evidence>
<dbReference type="Gene3D" id="3.40.47.10">
    <property type="match status" value="2"/>
</dbReference>
<comment type="similarity">
    <text evidence="1">Belongs to the thiolase-like superfamily. Chalcone/stilbene synthases family.</text>
</comment>
<dbReference type="SUPFAM" id="SSF53901">
    <property type="entry name" value="Thiolase-like"/>
    <property type="match status" value="2"/>
</dbReference>
<evidence type="ECO:0000313" key="7">
    <source>
        <dbReference type="EMBL" id="SDI90225.1"/>
    </source>
</evidence>
<evidence type="ECO:0000256" key="1">
    <source>
        <dbReference type="ARBA" id="ARBA00005531"/>
    </source>
</evidence>
<dbReference type="Pfam" id="PF02797">
    <property type="entry name" value="Chal_sti_synt_C"/>
    <property type="match status" value="1"/>
</dbReference>
<feature type="active site" description="Acyl-thioester intermediate" evidence="4">
    <location>
        <position position="139"/>
    </location>
</feature>
<evidence type="ECO:0000256" key="4">
    <source>
        <dbReference type="PIRSR" id="PIRSR000451-1"/>
    </source>
</evidence>
<dbReference type="InterPro" id="IPR001099">
    <property type="entry name" value="Chalcone/stilbene_synt_N"/>
</dbReference>
<dbReference type="InterPro" id="IPR016039">
    <property type="entry name" value="Thiolase-like"/>
</dbReference>
<dbReference type="GO" id="GO:0030639">
    <property type="term" value="P:polyketide biosynthetic process"/>
    <property type="evidence" value="ECO:0007669"/>
    <property type="project" value="TreeGrafter"/>
</dbReference>
<dbReference type="RefSeq" id="WP_090398649.1">
    <property type="nucleotide sequence ID" value="NZ_FNEN01000008.1"/>
</dbReference>
<organism evidence="7 8">
    <name type="scientific">Natribacillus halophilus</name>
    <dbReference type="NCBI Taxonomy" id="549003"/>
    <lineage>
        <taxon>Bacteria</taxon>
        <taxon>Bacillati</taxon>
        <taxon>Bacillota</taxon>
        <taxon>Bacilli</taxon>
        <taxon>Bacillales</taxon>
        <taxon>Bacillaceae</taxon>
        <taxon>Natribacillus</taxon>
    </lineage>
</organism>
<feature type="domain" description="Chalcone/stilbene synthase N-terminal" evidence="5">
    <location>
        <begin position="4"/>
        <end position="200"/>
    </location>
</feature>
<gene>
    <name evidence="7" type="ORF">SAMN04488123_10867</name>
</gene>
<protein>
    <submittedName>
        <fullName evidence="7">15-methylpalmitoyl-4-hydroxy-2-pyrone synthase</fullName>
    </submittedName>
</protein>
<dbReference type="PANTHER" id="PTHR11877:SF99">
    <property type="entry name" value="1,3,6,8-TETRAHYDROXYNAPHTHALENE SYNTHASE"/>
    <property type="match status" value="1"/>
</dbReference>
<reference evidence="7 8" key="1">
    <citation type="submission" date="2016-10" db="EMBL/GenBank/DDBJ databases">
        <authorList>
            <person name="de Groot N.N."/>
        </authorList>
    </citation>
    <scope>NUCLEOTIDE SEQUENCE [LARGE SCALE GENOMIC DNA]</scope>
    <source>
        <strain evidence="7 8">DSM 21771</strain>
    </source>
</reference>
<evidence type="ECO:0000259" key="6">
    <source>
        <dbReference type="Pfam" id="PF02797"/>
    </source>
</evidence>
<dbReference type="OrthoDB" id="9786288at2"/>
<dbReference type="Pfam" id="PF00195">
    <property type="entry name" value="Chal_sti_synt_N"/>
    <property type="match status" value="1"/>
</dbReference>
<name>A0A1G8PD60_9BACI</name>
<dbReference type="CDD" id="cd00831">
    <property type="entry name" value="CHS_like"/>
    <property type="match status" value="1"/>
</dbReference>
<accession>A0A1G8PD60</accession>
<evidence type="ECO:0000256" key="2">
    <source>
        <dbReference type="ARBA" id="ARBA00022679"/>
    </source>
</evidence>
<keyword evidence="8" id="KW-1185">Reference proteome</keyword>
<dbReference type="EMBL" id="FNEN01000008">
    <property type="protein sequence ID" value="SDI90225.1"/>
    <property type="molecule type" value="Genomic_DNA"/>
</dbReference>
<keyword evidence="3" id="KW-0012">Acyltransferase</keyword>
<dbReference type="InterPro" id="IPR012328">
    <property type="entry name" value="Chalcone/stilbene_synt_C"/>
</dbReference>
<evidence type="ECO:0000313" key="8">
    <source>
        <dbReference type="Proteomes" id="UP000198853"/>
    </source>
</evidence>
<dbReference type="InterPro" id="IPR011141">
    <property type="entry name" value="Polyketide_synthase_type-III"/>
</dbReference>
<feature type="domain" description="Chalcone/stilbene synthase C-terminal" evidence="6">
    <location>
        <begin position="215"/>
        <end position="331"/>
    </location>
</feature>
<dbReference type="PIRSF" id="PIRSF000451">
    <property type="entry name" value="PKS_III"/>
    <property type="match status" value="1"/>
</dbReference>
<evidence type="ECO:0000256" key="3">
    <source>
        <dbReference type="ARBA" id="ARBA00023315"/>
    </source>
</evidence>
<dbReference type="GO" id="GO:0016747">
    <property type="term" value="F:acyltransferase activity, transferring groups other than amino-acyl groups"/>
    <property type="evidence" value="ECO:0007669"/>
    <property type="project" value="InterPro"/>
</dbReference>
<proteinExistence type="inferred from homology"/>
<sequence length="353" mass="38734">MPAIQAVATAIPPYEVSQTEVANMVRDLFTDDFADIERLLKVFDHGQIETRQFVKPLEWYQEPHSFGEKNEAFIQNAVQLGAEAVEKCIAAAEANHDDLTAFISVTSTGIATPSIEARIMNKLQLPIHMNRIPLWGLGCGGGAAGLARAYEYCRAYPEAQVLVLCIELCSLTFQHGDRSKSNLIGTSLFSDGVSCALVVGDKVQLSNEPRPCITATQSTMLPDSERVMGWDVYNEGMHVVFSRDIPSIVHSWVGLNIVQFLERLGKTENDLTALVAHPGGRKVLEAYEDTLNLSANLTAPARKILANHGNMSSPTVLYVLEDILCENYPKGTEALATALGPGFSSELLWLEWR</sequence>
<dbReference type="PANTHER" id="PTHR11877">
    <property type="entry name" value="HYDROXYMETHYLGLUTARYL-COA SYNTHASE"/>
    <property type="match status" value="1"/>
</dbReference>
<dbReference type="Proteomes" id="UP000198853">
    <property type="component" value="Unassembled WGS sequence"/>
</dbReference>
<keyword evidence="2" id="KW-0808">Transferase</keyword>
<dbReference type="AlphaFoldDB" id="A0A1G8PD60"/>